<reference evidence="1 2" key="1">
    <citation type="journal article" date="2001" name="J. Bacteriol.">
        <title>Genome sequence and comparative analysis of the solvent-producing bacterium Clostridium acetobutylicum.</title>
        <authorList>
            <person name="Nolling J."/>
            <person name="Breton G."/>
            <person name="Omelchenko M.V."/>
            <person name="Makarova K.S."/>
            <person name="Zeng Q."/>
            <person name="Gibson R."/>
            <person name="Lee H.M."/>
            <person name="Dubois J."/>
            <person name="Qiu D."/>
            <person name="Hitti J."/>
            <person name="Wolf Y.I."/>
            <person name="Tatusov R.L."/>
            <person name="Sabathe F."/>
            <person name="Doucette-Stamm L."/>
            <person name="Soucaille P."/>
            <person name="Daly M.J."/>
            <person name="Bennett G.N."/>
            <person name="Koonin E.V."/>
            <person name="Smith D.R."/>
        </authorList>
    </citation>
    <scope>NUCLEOTIDE SEQUENCE [LARGE SCALE GENOMIC DNA]</scope>
    <source>
        <strain evidence="2">ATCC 824 / DSM 792 / JCM 1419 / LMG 5710 / VKM B-1787</strain>
    </source>
</reference>
<dbReference type="EMBL" id="AE001437">
    <property type="protein sequence ID" value="AAK79792.1"/>
    <property type="molecule type" value="Genomic_DNA"/>
</dbReference>
<evidence type="ECO:0000313" key="2">
    <source>
        <dbReference type="Proteomes" id="UP000000814"/>
    </source>
</evidence>
<evidence type="ECO:0000313" key="1">
    <source>
        <dbReference type="EMBL" id="AAK79792.1"/>
    </source>
</evidence>
<keyword evidence="2" id="KW-1185">Reference proteome</keyword>
<dbReference type="AlphaFoldDB" id="Q97I27"/>
<dbReference type="PIR" id="E97125">
    <property type="entry name" value="E97125"/>
</dbReference>
<dbReference type="STRING" id="272562.CA_C1827"/>
<dbReference type="HOGENOM" id="CLU_2786406_0_0_9"/>
<dbReference type="Proteomes" id="UP000000814">
    <property type="component" value="Chromosome"/>
</dbReference>
<gene>
    <name evidence="1" type="ordered locus">CA_C1827</name>
</gene>
<accession>Q97I27</accession>
<dbReference type="KEGG" id="cac:CA_C1827"/>
<organism evidence="1 2">
    <name type="scientific">Clostridium acetobutylicum (strain ATCC 824 / DSM 792 / JCM 1419 / IAM 19013 / LMG 5710 / NBRC 13948 / NRRL B-527 / VKM B-1787 / 2291 / W)</name>
    <dbReference type="NCBI Taxonomy" id="272562"/>
    <lineage>
        <taxon>Bacteria</taxon>
        <taxon>Bacillati</taxon>
        <taxon>Bacillota</taxon>
        <taxon>Clostridia</taxon>
        <taxon>Eubacteriales</taxon>
        <taxon>Clostridiaceae</taxon>
        <taxon>Clostridium</taxon>
    </lineage>
</organism>
<proteinExistence type="predicted"/>
<name>Q97I27_CLOAB</name>
<sequence length="68" mass="8198">MTYRCHLFRYYTVSYYPKNFDMLLLIGGYAWMKQKNNVIYPIVEYAIQHNIPLPTISLKSKQFTMIQV</sequence>
<protein>
    <submittedName>
        <fullName evidence="1">TldD-like protein</fullName>
    </submittedName>
</protein>